<dbReference type="Gene3D" id="2.30.110.10">
    <property type="entry name" value="Electron Transport, Fmn-binding Protein, Chain A"/>
    <property type="match status" value="1"/>
</dbReference>
<organism evidence="3 4">
    <name type="scientific">Microbacterium hominis</name>
    <dbReference type="NCBI Taxonomy" id="162426"/>
    <lineage>
        <taxon>Bacteria</taxon>
        <taxon>Bacillati</taxon>
        <taxon>Actinomycetota</taxon>
        <taxon>Actinomycetes</taxon>
        <taxon>Micrococcales</taxon>
        <taxon>Microbacteriaceae</taxon>
        <taxon>Microbacterium</taxon>
    </lineage>
</organism>
<dbReference type="GO" id="GO:0005886">
    <property type="term" value="C:plasma membrane"/>
    <property type="evidence" value="ECO:0007669"/>
    <property type="project" value="TreeGrafter"/>
</dbReference>
<proteinExistence type="inferred from homology"/>
<name>A0A7D4PV14_9MICO</name>
<evidence type="ECO:0000256" key="1">
    <source>
        <dbReference type="ARBA" id="ARBA00008710"/>
    </source>
</evidence>
<comment type="catalytic activity">
    <reaction evidence="2">
        <text>oxidized coenzyme F420-(gamma-L-Glu)(n) + a quinol + H(+) = reduced coenzyme F420-(gamma-L-Glu)(n) + a quinone</text>
        <dbReference type="Rhea" id="RHEA:39663"/>
        <dbReference type="Rhea" id="RHEA-COMP:12939"/>
        <dbReference type="Rhea" id="RHEA-COMP:14378"/>
        <dbReference type="ChEBI" id="CHEBI:15378"/>
        <dbReference type="ChEBI" id="CHEBI:24646"/>
        <dbReference type="ChEBI" id="CHEBI:132124"/>
        <dbReference type="ChEBI" id="CHEBI:133980"/>
        <dbReference type="ChEBI" id="CHEBI:139511"/>
    </reaction>
</comment>
<dbReference type="EMBL" id="CP054038">
    <property type="protein sequence ID" value="QKJ20153.1"/>
    <property type="molecule type" value="Genomic_DNA"/>
</dbReference>
<dbReference type="NCBIfam" id="TIGR00026">
    <property type="entry name" value="hi_GC_TIGR00026"/>
    <property type="match status" value="1"/>
</dbReference>
<dbReference type="GO" id="GO:0016491">
    <property type="term" value="F:oxidoreductase activity"/>
    <property type="evidence" value="ECO:0007669"/>
    <property type="project" value="InterPro"/>
</dbReference>
<dbReference type="PANTHER" id="PTHR39428:SF3">
    <property type="entry name" value="DEAZAFLAVIN-DEPENDENT NITROREDUCTASE"/>
    <property type="match status" value="1"/>
</dbReference>
<sequence>MPLTGEYKPSTSEWARTQAEKFEASGGTEANTLRGVPIIVLTTVGSHTGALRKTALMRVEHEGSYVVVASKGGAPDEPRWAENMRRHPEVELQDGSVKRGYIARELSGAERAPWWERAAAVWPDYNAYQEKTDRQIALFVLEEPTE</sequence>
<dbReference type="Proteomes" id="UP000502498">
    <property type="component" value="Chromosome"/>
</dbReference>
<evidence type="ECO:0000313" key="4">
    <source>
        <dbReference type="Proteomes" id="UP000502498"/>
    </source>
</evidence>
<dbReference type="AlphaFoldDB" id="A0A7D4PV14"/>
<protein>
    <submittedName>
        <fullName evidence="3">Nitroreductase family deazaflavin-dependent oxidoreductase</fullName>
    </submittedName>
</protein>
<dbReference type="GO" id="GO:0070967">
    <property type="term" value="F:coenzyme F420 binding"/>
    <property type="evidence" value="ECO:0007669"/>
    <property type="project" value="TreeGrafter"/>
</dbReference>
<dbReference type="InterPro" id="IPR004378">
    <property type="entry name" value="F420H2_quin_Rdtase"/>
</dbReference>
<dbReference type="PANTHER" id="PTHR39428">
    <property type="entry name" value="F420H(2)-DEPENDENT QUINONE REDUCTASE RV1261C"/>
    <property type="match status" value="1"/>
</dbReference>
<accession>A0A7D4PV14</accession>
<comment type="similarity">
    <text evidence="1">Belongs to the F420H(2)-dependent quinone reductase family.</text>
</comment>
<gene>
    <name evidence="3" type="ORF">HQM25_12815</name>
</gene>
<dbReference type="Pfam" id="PF04075">
    <property type="entry name" value="F420H2_quin_red"/>
    <property type="match status" value="1"/>
</dbReference>
<dbReference type="RefSeq" id="WP_172990589.1">
    <property type="nucleotide sequence ID" value="NZ_CP054038.1"/>
</dbReference>
<reference evidence="3 4" key="1">
    <citation type="submission" date="2020-05" db="EMBL/GenBank/DDBJ databases">
        <title>Strain PA2F3 complete genome.</title>
        <authorList>
            <person name="Kim Y.-S."/>
            <person name="Kim S.-J."/>
            <person name="Jung H.-k."/>
            <person name="Kim S.-E."/>
            <person name="Kim K.-H."/>
        </authorList>
    </citation>
    <scope>NUCLEOTIDE SEQUENCE [LARGE SCALE GENOMIC DNA]</scope>
    <source>
        <strain evidence="3 4">PA2F3</strain>
    </source>
</reference>
<evidence type="ECO:0000256" key="2">
    <source>
        <dbReference type="ARBA" id="ARBA00049106"/>
    </source>
</evidence>
<evidence type="ECO:0000313" key="3">
    <source>
        <dbReference type="EMBL" id="QKJ20153.1"/>
    </source>
</evidence>
<dbReference type="InterPro" id="IPR012349">
    <property type="entry name" value="Split_barrel_FMN-bd"/>
</dbReference>